<sequence length="73" mass="7976">MSEADHQYEAAARVILGLLQLQTEQPGAIPMADLPKMILMAADARQMNGDFGAARLLSDWAHQLTKPLGEWGD</sequence>
<dbReference type="OrthoDB" id="7777202at2"/>
<reference evidence="1 2" key="1">
    <citation type="journal article" date="2015" name="Stand. Genomic Sci.">
        <title>Genomic Encyclopedia of Bacterial and Archaeal Type Strains, Phase III: the genomes of soil and plant-associated and newly described type strains.</title>
        <authorList>
            <person name="Whitman W.B."/>
            <person name="Woyke T."/>
            <person name="Klenk H.P."/>
            <person name="Zhou Y."/>
            <person name="Lilburn T.G."/>
            <person name="Beck B.J."/>
            <person name="De Vos P."/>
            <person name="Vandamme P."/>
            <person name="Eisen J.A."/>
            <person name="Garrity G."/>
            <person name="Hugenholtz P."/>
            <person name="Kyrpides N.C."/>
        </authorList>
    </citation>
    <scope>NUCLEOTIDE SEQUENCE [LARGE SCALE GENOMIC DNA]</scope>
    <source>
        <strain evidence="1 2">CGMCC 1.5364</strain>
    </source>
</reference>
<dbReference type="RefSeq" id="WP_145400142.1">
    <property type="nucleotide sequence ID" value="NZ_VLKU01000023.1"/>
</dbReference>
<dbReference type="AlphaFoldDB" id="A0A562N4D7"/>
<evidence type="ECO:0000313" key="1">
    <source>
        <dbReference type="EMBL" id="TWI26948.1"/>
    </source>
</evidence>
<name>A0A562N4D7_9RHOB</name>
<dbReference type="EMBL" id="VLKU01000023">
    <property type="protein sequence ID" value="TWI26948.1"/>
    <property type="molecule type" value="Genomic_DNA"/>
</dbReference>
<dbReference type="Proteomes" id="UP000316225">
    <property type="component" value="Unassembled WGS sequence"/>
</dbReference>
<accession>A0A562N4D7</accession>
<comment type="caution">
    <text evidence="1">The sequence shown here is derived from an EMBL/GenBank/DDBJ whole genome shotgun (WGS) entry which is preliminary data.</text>
</comment>
<proteinExistence type="predicted"/>
<gene>
    <name evidence="1" type="ORF">IQ24_04005</name>
</gene>
<evidence type="ECO:0000313" key="2">
    <source>
        <dbReference type="Proteomes" id="UP000316225"/>
    </source>
</evidence>
<keyword evidence="2" id="KW-1185">Reference proteome</keyword>
<protein>
    <submittedName>
        <fullName evidence="1">Uncharacterized protein</fullName>
    </submittedName>
</protein>
<organism evidence="1 2">
    <name type="scientific">Paracoccus sulfuroxidans</name>
    <dbReference type="NCBI Taxonomy" id="384678"/>
    <lineage>
        <taxon>Bacteria</taxon>
        <taxon>Pseudomonadati</taxon>
        <taxon>Pseudomonadota</taxon>
        <taxon>Alphaproteobacteria</taxon>
        <taxon>Rhodobacterales</taxon>
        <taxon>Paracoccaceae</taxon>
        <taxon>Paracoccus</taxon>
    </lineage>
</organism>